<gene>
    <name evidence="1" type="ORF">SAMN04489732_113229</name>
</gene>
<keyword evidence="2" id="KW-1185">Reference proteome</keyword>
<proteinExistence type="predicted"/>
<evidence type="ECO:0000313" key="2">
    <source>
        <dbReference type="Proteomes" id="UP000198582"/>
    </source>
</evidence>
<dbReference type="Proteomes" id="UP000198582">
    <property type="component" value="Unassembled WGS sequence"/>
</dbReference>
<reference evidence="1 2" key="1">
    <citation type="submission" date="2016-10" db="EMBL/GenBank/DDBJ databases">
        <authorList>
            <person name="de Groot N.N."/>
        </authorList>
    </citation>
    <scope>NUCLEOTIDE SEQUENCE [LARGE SCALE GENOMIC DNA]</scope>
    <source>
        <strain evidence="1 2">DSM 44993</strain>
    </source>
</reference>
<accession>A0A1H8YCX8</accession>
<protein>
    <submittedName>
        <fullName evidence="1">Uncharacterized protein</fullName>
    </submittedName>
</protein>
<dbReference type="InterPro" id="IPR045730">
    <property type="entry name" value="DUF6084"/>
</dbReference>
<name>A0A1H8YCX8_9PSEU</name>
<dbReference type="EMBL" id="FOEF01000013">
    <property type="protein sequence ID" value="SEP49853.1"/>
    <property type="molecule type" value="Genomic_DNA"/>
</dbReference>
<dbReference type="RefSeq" id="WP_091621780.1">
    <property type="nucleotide sequence ID" value="NZ_FOEF01000013.1"/>
</dbReference>
<dbReference type="STRING" id="394193.SAMN04489732_113229"/>
<evidence type="ECO:0000313" key="1">
    <source>
        <dbReference type="EMBL" id="SEP49853.1"/>
    </source>
</evidence>
<sequence>MAELTFDCIDVQPLKYAASPTLAFTLRVTELTAQPVYALVLRVQLRIEPQRRRYSDGESELLTDLFGDPSRWGETLKPFQFAAVSAVVPGFTGTTEFVLEVPCSYDLEVAAGKYFHALADGVVPLALLFSGTVFGKGGPGFWVEPVPWHVEAEVRMPITAWDGLMDRYFPHVAWLKLHRDTIDELLKYKARHAIPTWDAAMEKLLGSAGDPP</sequence>
<dbReference type="AlphaFoldDB" id="A0A1H8YCX8"/>
<dbReference type="OrthoDB" id="115056at2"/>
<dbReference type="Pfam" id="PF19562">
    <property type="entry name" value="DUF6084"/>
    <property type="match status" value="1"/>
</dbReference>
<organism evidence="1 2">
    <name type="scientific">Amycolatopsis saalfeldensis</name>
    <dbReference type="NCBI Taxonomy" id="394193"/>
    <lineage>
        <taxon>Bacteria</taxon>
        <taxon>Bacillati</taxon>
        <taxon>Actinomycetota</taxon>
        <taxon>Actinomycetes</taxon>
        <taxon>Pseudonocardiales</taxon>
        <taxon>Pseudonocardiaceae</taxon>
        <taxon>Amycolatopsis</taxon>
    </lineage>
</organism>